<dbReference type="PDB" id="8GZU">
    <property type="method" value="EM"/>
    <property type="resolution" value="4.18 A"/>
    <property type="chains" value="43/4T/4t/98=1-68"/>
</dbReference>
<dbReference type="EMDB" id="EMD-16184"/>
<dbReference type="EMBL" id="GG662462">
    <property type="protein sequence ID" value="EAR82145.1"/>
    <property type="molecule type" value="Genomic_DNA"/>
</dbReference>
<dbReference type="AlphaFoldDB" id="Q22A35"/>
<dbReference type="PDB" id="8BQS">
    <property type="method" value="EM"/>
    <property type="resolution" value="2.90 A"/>
    <property type="chains" value="EZ/Ez=1-68"/>
</dbReference>
<dbReference type="PDB" id="8B6H">
    <property type="method" value="EM"/>
    <property type="resolution" value="2.60 A"/>
    <property type="chains" value="EZ/Ez=1-68"/>
</dbReference>
<gene>
    <name evidence="1" type="ORF">TTHERM_01289060</name>
</gene>
<dbReference type="PDB" id="7W5Z">
    <property type="method" value="EM"/>
    <property type="resolution" value="3.02 A"/>
    <property type="chains" value="T4/t4=1-68"/>
</dbReference>
<evidence type="ECO:0000313" key="1">
    <source>
        <dbReference type="EMBL" id="EAR82145.1"/>
    </source>
</evidence>
<name>Q22A35_TETTS</name>
<dbReference type="PDB" id="8GYM">
    <property type="method" value="EM"/>
    <property type="resolution" value="2.96 A"/>
    <property type="chains" value="4T/4t=1-68"/>
</dbReference>
<dbReference type="KEGG" id="tet:TTHERM_01289060"/>
<dbReference type="RefSeq" id="XP_001029808.1">
    <property type="nucleotide sequence ID" value="XM_001029808.3"/>
</dbReference>
<dbReference type="GeneID" id="7835730"/>
<accession>Q22A35</accession>
<keyword evidence="3 4" id="KW-0002">3D-structure</keyword>
<dbReference type="InParanoid" id="Q22A35"/>
<organism evidence="1 2">
    <name type="scientific">Tetrahymena thermophila (strain SB210)</name>
    <dbReference type="NCBI Taxonomy" id="312017"/>
    <lineage>
        <taxon>Eukaryota</taxon>
        <taxon>Sar</taxon>
        <taxon>Alveolata</taxon>
        <taxon>Ciliophora</taxon>
        <taxon>Intramacronucleata</taxon>
        <taxon>Oligohymenophorea</taxon>
        <taxon>Hymenostomatida</taxon>
        <taxon>Tetrahymenina</taxon>
        <taxon>Tetrahymenidae</taxon>
        <taxon>Tetrahymena</taxon>
    </lineage>
</organism>
<proteinExistence type="evidence at protein level"/>
<feature type="modified residue" description="N-formylmethionine" evidence="3">
    <location>
        <position position="1"/>
    </location>
</feature>
<dbReference type="Proteomes" id="UP000009168">
    <property type="component" value="Unassembled WGS sequence"/>
</dbReference>
<reference evidence="6 7" key="3">
    <citation type="journal article" date="2023" name="Nat. Commun.">
        <title>Structures of Tetrahymena thermophila respiratory megacomplexes on the tubular mitochondrial cristae.</title>
        <authorList>
            <person name="Han F."/>
            <person name="Hu Y."/>
            <person name="Wu M."/>
            <person name="He Z."/>
            <person name="Tian H."/>
            <person name="Zhou L."/>
        </authorList>
    </citation>
    <scope>STRUCTURE BY ELECTRON MICROSCOPY (2.96 ANGSTROMS)</scope>
</reference>
<evidence type="ECO:0007829" key="7">
    <source>
        <dbReference type="PDB" id="8GZU"/>
    </source>
</evidence>
<dbReference type="STRING" id="312017.Q22A35"/>
<dbReference type="EMDB" id="EMD-34373"/>
<evidence type="ECO:0007829" key="3">
    <source>
        <dbReference type="PDB" id="7W5Z"/>
    </source>
</evidence>
<evidence type="ECO:0007829" key="4">
    <source>
        <dbReference type="PDB" id="8B6H"/>
    </source>
</evidence>
<evidence type="ECO:0007829" key="6">
    <source>
        <dbReference type="PDB" id="8GYM"/>
    </source>
</evidence>
<sequence length="68" mass="8070">MEQNTTQVFSDLAYKVCFKVINDKNKPFVLHDEQRLANCLTRYVEAFNVTSEYFFRERAGETKVTEKQ</sequence>
<feature type="disulfide bond" evidence="4 5">
    <location>
        <begin position="17"/>
        <end position="39"/>
    </location>
</feature>
<dbReference type="HOGENOM" id="CLU_2799620_0_0_1"/>
<keyword evidence="2" id="KW-1185">Reference proteome</keyword>
<reference evidence="4 5" key="4">
    <citation type="journal article" date="2023" name="Nature">
        <title>Structural basis of mitochondrial membrane bending by the I-II-III&lt;sub&gt;2&lt;/sub&gt;-IV&lt;sub&gt;2&lt;/sub&gt; supercomplex.</title>
        <authorList>
            <person name="Muhleip A."/>
            <person name="Flygaard R.K."/>
            <person name="Baradaran R."/>
            <person name="Haapanen O."/>
            <person name="Gruhl T."/>
            <person name="Tobiasson V."/>
            <person name="Marechal A."/>
            <person name="Sharma V."/>
            <person name="Amunts A."/>
        </authorList>
    </citation>
    <scope>STRUCTURE BY ELECTRON MICROSCOPY (2.60 ANGSTROMS)</scope>
    <scope>DISULFIDE BONDS</scope>
</reference>
<reference evidence="2" key="1">
    <citation type="journal article" date="2006" name="PLoS Biol.">
        <title>Macronuclear genome sequence of the ciliate Tetrahymena thermophila, a model eukaryote.</title>
        <authorList>
            <person name="Eisen J.A."/>
            <person name="Coyne R.S."/>
            <person name="Wu M."/>
            <person name="Wu D."/>
            <person name="Thiagarajan M."/>
            <person name="Wortman J.R."/>
            <person name="Badger J.H."/>
            <person name="Ren Q."/>
            <person name="Amedeo P."/>
            <person name="Jones K.M."/>
            <person name="Tallon L.J."/>
            <person name="Delcher A.L."/>
            <person name="Salzberg S.L."/>
            <person name="Silva J.C."/>
            <person name="Haas B.J."/>
            <person name="Majoros W.H."/>
            <person name="Farzad M."/>
            <person name="Carlton J.M."/>
            <person name="Smith R.K. Jr."/>
            <person name="Garg J."/>
            <person name="Pearlman R.E."/>
            <person name="Karrer K.M."/>
            <person name="Sun L."/>
            <person name="Manning G."/>
            <person name="Elde N.C."/>
            <person name="Turkewitz A.P."/>
            <person name="Asai D.J."/>
            <person name="Wilkes D.E."/>
            <person name="Wang Y."/>
            <person name="Cai H."/>
            <person name="Collins K."/>
            <person name="Stewart B.A."/>
            <person name="Lee S.R."/>
            <person name="Wilamowska K."/>
            <person name="Weinberg Z."/>
            <person name="Ruzzo W.L."/>
            <person name="Wloga D."/>
            <person name="Gaertig J."/>
            <person name="Frankel J."/>
            <person name="Tsao C.-C."/>
            <person name="Gorovsky M.A."/>
            <person name="Keeling P.J."/>
            <person name="Waller R.F."/>
            <person name="Patron N.J."/>
            <person name="Cherry J.M."/>
            <person name="Stover N.A."/>
            <person name="Krieger C.J."/>
            <person name="del Toro C."/>
            <person name="Ryder H.F."/>
            <person name="Williamson S.C."/>
            <person name="Barbeau R.A."/>
            <person name="Hamilton E.P."/>
            <person name="Orias E."/>
        </authorList>
    </citation>
    <scope>NUCLEOTIDE SEQUENCE [LARGE SCALE GENOMIC DNA]</scope>
    <source>
        <strain evidence="2">SB210</strain>
    </source>
</reference>
<evidence type="ECO:0007829" key="5">
    <source>
        <dbReference type="PDB" id="8BQS"/>
    </source>
</evidence>
<evidence type="ECO:0000313" key="2">
    <source>
        <dbReference type="Proteomes" id="UP000009168"/>
    </source>
</evidence>
<protein>
    <submittedName>
        <fullName evidence="1">Uncharacterized protein</fullName>
    </submittedName>
</protein>
<dbReference type="EMDB" id="EMD-34403"/>
<dbReference type="EMDB" id="EMD-32325"/>
<reference evidence="3" key="2">
    <citation type="journal article" date="2022" name="Science">
        <title>Structures of &lt;i&gt;Tetrahymena&lt;/i&gt;'s respiratory chain reveal the diversity of eukaryotic core metabolism.</title>
        <authorList>
            <person name="Zhou L."/>
            <person name="Maldonado M."/>
            <person name="Padavannil A."/>
            <person name="Guo F."/>
            <person name="Letts J.A."/>
        </authorList>
    </citation>
    <scope>STRUCTURE BY ELECTRON MICROSCOPY (3.02 ANGSTROMS)</scope>
    <scope>FORMYLATION AT MET-1</scope>
</reference>